<dbReference type="SUPFAM" id="SSF63418">
    <property type="entry name" value="MurE/MurF N-terminal domain"/>
    <property type="match status" value="1"/>
</dbReference>
<dbReference type="InterPro" id="IPR036565">
    <property type="entry name" value="Mur-like_cat_sf"/>
</dbReference>
<evidence type="ECO:0000256" key="1">
    <source>
        <dbReference type="ARBA" id="ARBA00022490"/>
    </source>
</evidence>
<feature type="domain" description="Mur ligase N-terminal catalytic" evidence="12">
    <location>
        <begin position="23"/>
        <end position="85"/>
    </location>
</feature>
<dbReference type="Gene3D" id="3.40.1190.10">
    <property type="entry name" value="Mur-like, catalytic domain"/>
    <property type="match status" value="1"/>
</dbReference>
<dbReference type="Gene3D" id="3.40.1390.10">
    <property type="entry name" value="MurE/MurF, N-terminal domain"/>
    <property type="match status" value="1"/>
</dbReference>
<dbReference type="Pfam" id="PF02875">
    <property type="entry name" value="Mur_ligase_C"/>
    <property type="match status" value="1"/>
</dbReference>
<dbReference type="EMBL" id="JADHSG010000002">
    <property type="protein sequence ID" value="MBL6903019.1"/>
    <property type="molecule type" value="Genomic_DNA"/>
</dbReference>
<evidence type="ECO:0000256" key="6">
    <source>
        <dbReference type="ARBA" id="ARBA00022960"/>
    </source>
</evidence>
<dbReference type="GO" id="GO:0071555">
    <property type="term" value="P:cell wall organization"/>
    <property type="evidence" value="ECO:0007669"/>
    <property type="project" value="UniProtKB-KW"/>
</dbReference>
<evidence type="ECO:0000256" key="4">
    <source>
        <dbReference type="ARBA" id="ARBA00022741"/>
    </source>
</evidence>
<evidence type="ECO:0000259" key="14">
    <source>
        <dbReference type="Pfam" id="PF08245"/>
    </source>
</evidence>
<dbReference type="Pfam" id="PF08245">
    <property type="entry name" value="Mur_ligase_M"/>
    <property type="match status" value="1"/>
</dbReference>
<protein>
    <recommendedName>
        <fullName evidence="10 11">UDP-N-acetylmuramoyl-tripeptide--D-alanyl-D-alanine ligase</fullName>
        <ecNumber evidence="10 11">6.3.2.10</ecNumber>
    </recommendedName>
    <alternativeName>
        <fullName evidence="10">D-alanyl-D-alanine-adding enzyme</fullName>
    </alternativeName>
</protein>
<dbReference type="PANTHER" id="PTHR43024:SF1">
    <property type="entry name" value="UDP-N-ACETYLMURAMOYL-TRIPEPTIDE--D-ALANYL-D-ALANINE LIGASE"/>
    <property type="match status" value="1"/>
</dbReference>
<evidence type="ECO:0000259" key="13">
    <source>
        <dbReference type="Pfam" id="PF02875"/>
    </source>
</evidence>
<dbReference type="Proteomes" id="UP000705230">
    <property type="component" value="Unassembled WGS sequence"/>
</dbReference>
<dbReference type="HAMAP" id="MF_02019">
    <property type="entry name" value="MurF"/>
    <property type="match status" value="1"/>
</dbReference>
<dbReference type="SUPFAM" id="SSF53244">
    <property type="entry name" value="MurD-like peptide ligases, peptide-binding domain"/>
    <property type="match status" value="1"/>
</dbReference>
<evidence type="ECO:0000313" key="16">
    <source>
        <dbReference type="Proteomes" id="UP000705230"/>
    </source>
</evidence>
<dbReference type="NCBIfam" id="TIGR01143">
    <property type="entry name" value="murF"/>
    <property type="match status" value="1"/>
</dbReference>
<dbReference type="InterPro" id="IPR013221">
    <property type="entry name" value="Mur_ligase_cen"/>
</dbReference>
<keyword evidence="7 10" id="KW-0573">Peptidoglycan synthesis</keyword>
<feature type="binding site" evidence="10">
    <location>
        <begin position="110"/>
        <end position="116"/>
    </location>
    <ligand>
        <name>ATP</name>
        <dbReference type="ChEBI" id="CHEBI:30616"/>
    </ligand>
</feature>
<evidence type="ECO:0000256" key="5">
    <source>
        <dbReference type="ARBA" id="ARBA00022840"/>
    </source>
</evidence>
<dbReference type="GO" id="GO:0005524">
    <property type="term" value="F:ATP binding"/>
    <property type="evidence" value="ECO:0007669"/>
    <property type="project" value="UniProtKB-UniRule"/>
</dbReference>
<feature type="domain" description="Mur ligase central" evidence="14">
    <location>
        <begin position="108"/>
        <end position="294"/>
    </location>
</feature>
<comment type="function">
    <text evidence="10 11">Involved in cell wall formation. Catalyzes the final step in the synthesis of UDP-N-acetylmuramoyl-pentapeptide, the precursor of murein.</text>
</comment>
<evidence type="ECO:0000313" key="15">
    <source>
        <dbReference type="EMBL" id="MBL6903019.1"/>
    </source>
</evidence>
<keyword evidence="1 10" id="KW-0963">Cytoplasm</keyword>
<comment type="catalytic activity">
    <reaction evidence="10 11">
        <text>D-alanyl-D-alanine + UDP-N-acetyl-alpha-D-muramoyl-L-alanyl-gamma-D-glutamyl-meso-2,6-diaminopimelate + ATP = UDP-N-acetyl-alpha-D-muramoyl-L-alanyl-gamma-D-glutamyl-meso-2,6-diaminopimeloyl-D-alanyl-D-alanine + ADP + phosphate + H(+)</text>
        <dbReference type="Rhea" id="RHEA:28374"/>
        <dbReference type="ChEBI" id="CHEBI:15378"/>
        <dbReference type="ChEBI" id="CHEBI:30616"/>
        <dbReference type="ChEBI" id="CHEBI:43474"/>
        <dbReference type="ChEBI" id="CHEBI:57822"/>
        <dbReference type="ChEBI" id="CHEBI:61386"/>
        <dbReference type="ChEBI" id="CHEBI:83905"/>
        <dbReference type="ChEBI" id="CHEBI:456216"/>
        <dbReference type="EC" id="6.3.2.10"/>
    </reaction>
</comment>
<dbReference type="GO" id="GO:0008360">
    <property type="term" value="P:regulation of cell shape"/>
    <property type="evidence" value="ECO:0007669"/>
    <property type="project" value="UniProtKB-KW"/>
</dbReference>
<dbReference type="InterPro" id="IPR035911">
    <property type="entry name" value="MurE/MurF_N"/>
</dbReference>
<dbReference type="InterPro" id="IPR036615">
    <property type="entry name" value="Mur_ligase_C_dom_sf"/>
</dbReference>
<evidence type="ECO:0000256" key="7">
    <source>
        <dbReference type="ARBA" id="ARBA00022984"/>
    </source>
</evidence>
<dbReference type="GO" id="GO:0005737">
    <property type="term" value="C:cytoplasm"/>
    <property type="evidence" value="ECO:0007669"/>
    <property type="project" value="UniProtKB-SubCell"/>
</dbReference>
<feature type="domain" description="Mur ligase C-terminal" evidence="13">
    <location>
        <begin position="326"/>
        <end position="437"/>
    </location>
</feature>
<evidence type="ECO:0000256" key="11">
    <source>
        <dbReference type="RuleBase" id="RU004136"/>
    </source>
</evidence>
<sequence>MKFISNSNDLLKFLGKPAKKNIEIKSISTDTRTLKKDSLFIAIKGNFFDGNDYVEEALKKGSCLVITDNKKFKHSKNKKVIYVNSSLLALKKISKNIIKHYKGNIIGITGSNGKTTTTKIIANSLKSCSSTLKNFNNEIGMPLSILNANPKSKNLVIEMGAAKPKDIHYLSSILKPNVGLITNIGNSHLENLKNTEGVLNVKSELVSNIKHNGFLVVPNENPKHLKFWRNIRSDIHIRTFGLKSNADFYSRNIVMDANKTEFEICSKKYNLTIPISTTLLGDHNIKNILAAFAASYCINNTEEAFLNGIKRLSVNDMRQKQSKWIRGSLLIDDTYNANPESVKKSIDLTKNFKTKRTIFILGDMKELGRYRKKLHKEVGAYANKQKVDLFVGFGDLTRFSVDAFGKNGFFFSDKEQLHKFLVNNIQRKDLVILKGSRGMQMEQFINTQRGDS</sequence>
<dbReference type="SUPFAM" id="SSF53623">
    <property type="entry name" value="MurD-like peptide ligases, catalytic domain"/>
    <property type="match status" value="1"/>
</dbReference>
<evidence type="ECO:0000256" key="10">
    <source>
        <dbReference type="HAMAP-Rule" id="MF_02019"/>
    </source>
</evidence>
<evidence type="ECO:0000259" key="12">
    <source>
        <dbReference type="Pfam" id="PF01225"/>
    </source>
</evidence>
<dbReference type="InterPro" id="IPR005863">
    <property type="entry name" value="UDP-N-AcMur_synth"/>
</dbReference>
<dbReference type="InterPro" id="IPR004101">
    <property type="entry name" value="Mur_ligase_C"/>
</dbReference>
<dbReference type="Gene3D" id="3.90.190.20">
    <property type="entry name" value="Mur ligase, C-terminal domain"/>
    <property type="match status" value="1"/>
</dbReference>
<keyword evidence="5 10" id="KW-0067">ATP-binding</keyword>
<keyword evidence="3 10" id="KW-0132">Cell division</keyword>
<keyword evidence="2 10" id="KW-0436">Ligase</keyword>
<dbReference type="GO" id="GO:0047480">
    <property type="term" value="F:UDP-N-acetylmuramoyl-tripeptide-D-alanyl-D-alanine ligase activity"/>
    <property type="evidence" value="ECO:0007669"/>
    <property type="project" value="UniProtKB-UniRule"/>
</dbReference>
<name>A0A937JFG4_9GAMM</name>
<dbReference type="PANTHER" id="PTHR43024">
    <property type="entry name" value="UDP-N-ACETYLMURAMOYL-TRIPEPTIDE--D-ALANYL-D-ALANINE LIGASE"/>
    <property type="match status" value="1"/>
</dbReference>
<keyword evidence="8 10" id="KW-0131">Cell cycle</keyword>
<dbReference type="GO" id="GO:0051301">
    <property type="term" value="P:cell division"/>
    <property type="evidence" value="ECO:0007669"/>
    <property type="project" value="UniProtKB-KW"/>
</dbReference>
<dbReference type="Pfam" id="PF01225">
    <property type="entry name" value="Mur_ligase"/>
    <property type="match status" value="1"/>
</dbReference>
<evidence type="ECO:0000256" key="3">
    <source>
        <dbReference type="ARBA" id="ARBA00022618"/>
    </source>
</evidence>
<dbReference type="AlphaFoldDB" id="A0A937JFG4"/>
<comment type="pathway">
    <text evidence="10 11">Cell wall biogenesis; peptidoglycan biosynthesis.</text>
</comment>
<comment type="subcellular location">
    <subcellularLocation>
        <location evidence="10 11">Cytoplasm</location>
    </subcellularLocation>
</comment>
<organism evidence="15 16">
    <name type="scientific">SAR86 cluster bacterium</name>
    <dbReference type="NCBI Taxonomy" id="2030880"/>
    <lineage>
        <taxon>Bacteria</taxon>
        <taxon>Pseudomonadati</taxon>
        <taxon>Pseudomonadota</taxon>
        <taxon>Gammaproteobacteria</taxon>
        <taxon>SAR86 cluster</taxon>
    </lineage>
</organism>
<dbReference type="GO" id="GO:0009252">
    <property type="term" value="P:peptidoglycan biosynthetic process"/>
    <property type="evidence" value="ECO:0007669"/>
    <property type="project" value="UniProtKB-UniRule"/>
</dbReference>
<keyword evidence="6 10" id="KW-0133">Cell shape</keyword>
<evidence type="ECO:0000256" key="2">
    <source>
        <dbReference type="ARBA" id="ARBA00022598"/>
    </source>
</evidence>
<accession>A0A937JFG4</accession>
<keyword evidence="9 10" id="KW-0961">Cell wall biogenesis/degradation</keyword>
<dbReference type="InterPro" id="IPR000713">
    <property type="entry name" value="Mur_ligase_N"/>
</dbReference>
<evidence type="ECO:0000256" key="8">
    <source>
        <dbReference type="ARBA" id="ARBA00023306"/>
    </source>
</evidence>
<dbReference type="InterPro" id="IPR051046">
    <property type="entry name" value="MurCDEF_CellWall_CoF430Synth"/>
</dbReference>
<comment type="caution">
    <text evidence="15">The sequence shown here is derived from an EMBL/GenBank/DDBJ whole genome shotgun (WGS) entry which is preliminary data.</text>
</comment>
<comment type="similarity">
    <text evidence="10">Belongs to the MurCDEF family. MurF subfamily.</text>
</comment>
<evidence type="ECO:0000256" key="9">
    <source>
        <dbReference type="ARBA" id="ARBA00023316"/>
    </source>
</evidence>
<gene>
    <name evidence="10" type="primary">murF</name>
    <name evidence="15" type="ORF">ISR29_02345</name>
</gene>
<dbReference type="EC" id="6.3.2.10" evidence="10 11"/>
<proteinExistence type="inferred from homology"/>
<reference evidence="15" key="1">
    <citation type="submission" date="2020-10" db="EMBL/GenBank/DDBJ databases">
        <title>Microbiome of the Black Sea water column analyzed by genome centric metagenomics.</title>
        <authorList>
            <person name="Cabello-Yeves P.J."/>
            <person name="Callieri C."/>
            <person name="Picazo A."/>
            <person name="Mehrshad M."/>
            <person name="Haro-Moreno J.M."/>
            <person name="Roda-Garcia J."/>
            <person name="Dzembekova N."/>
            <person name="Slabakova V."/>
            <person name="Slabakova N."/>
            <person name="Moncheva S."/>
            <person name="Rodriguez-Valera F."/>
        </authorList>
    </citation>
    <scope>NUCLEOTIDE SEQUENCE</scope>
    <source>
        <strain evidence="15">BS30m-G43</strain>
    </source>
</reference>
<keyword evidence="4 10" id="KW-0547">Nucleotide-binding</keyword>